<evidence type="ECO:0000256" key="1">
    <source>
        <dbReference type="SAM" id="Phobius"/>
    </source>
</evidence>
<feature type="transmembrane region" description="Helical" evidence="1">
    <location>
        <begin position="163"/>
        <end position="185"/>
    </location>
</feature>
<reference evidence="3" key="1">
    <citation type="submission" date="2014-09" db="EMBL/GenBank/DDBJ databases">
        <title>Whole genome shotgun sequence of Streptomyces sp. NBRC 110027.</title>
        <authorList>
            <person name="Komaki H."/>
            <person name="Ichikawa N."/>
            <person name="Katano-Makiyama Y."/>
            <person name="Hosoyama A."/>
            <person name="Hashimoto M."/>
            <person name="Uohara A."/>
            <person name="Kitahashi Y."/>
            <person name="Ohji S."/>
            <person name="Kimura A."/>
            <person name="Yamazoe A."/>
            <person name="Igarashi Y."/>
            <person name="Fujita N."/>
        </authorList>
    </citation>
    <scope>NUCLEOTIDE SEQUENCE [LARGE SCALE GENOMIC DNA]</scope>
    <source>
        <strain evidence="3">NBRC 110027</strain>
    </source>
</reference>
<feature type="transmembrane region" description="Helical" evidence="1">
    <location>
        <begin position="42"/>
        <end position="62"/>
    </location>
</feature>
<feature type="transmembrane region" description="Helical" evidence="1">
    <location>
        <begin position="18"/>
        <end position="36"/>
    </location>
</feature>
<keyword evidence="1" id="KW-0812">Transmembrane</keyword>
<dbReference type="OrthoDB" id="4337269at2"/>
<dbReference type="Proteomes" id="UP000048965">
    <property type="component" value="Unassembled WGS sequence"/>
</dbReference>
<keyword evidence="1" id="KW-1133">Transmembrane helix</keyword>
<evidence type="ECO:0000313" key="2">
    <source>
        <dbReference type="EMBL" id="GAO11460.1"/>
    </source>
</evidence>
<feature type="transmembrane region" description="Helical" evidence="1">
    <location>
        <begin position="127"/>
        <end position="151"/>
    </location>
</feature>
<protein>
    <submittedName>
        <fullName evidence="2">Putative ABC transporter</fullName>
    </submittedName>
</protein>
<name>A0A0P4RDZ5_9ACTN</name>
<dbReference type="AlphaFoldDB" id="A0A0P4RDZ5"/>
<feature type="transmembrane region" description="Helical" evidence="1">
    <location>
        <begin position="82"/>
        <end position="107"/>
    </location>
</feature>
<proteinExistence type="predicted"/>
<accession>A0A0P4RDZ5</accession>
<keyword evidence="1" id="KW-0472">Membrane</keyword>
<dbReference type="RefSeq" id="WP_042159568.1">
    <property type="nucleotide sequence ID" value="NZ_BBNO01000008.1"/>
</dbReference>
<evidence type="ECO:0000313" key="3">
    <source>
        <dbReference type="Proteomes" id="UP000048965"/>
    </source>
</evidence>
<sequence length="222" mass="22022">MIALLRYQTALLIGSHRWLPPVILYAAWLAIGVQSGGPILDAFGYAAGGLLPAAVWLTRVCVTNEPPAARNCAAAAAGPGRVHLAAVLTAAGTGLLLALLGTAVVVLLSDPRSTDLQVAVPVPPAAFAGLLAALVCLLMGIAIGALSNWPVLRSTGWSIPTGLLAALLLLVLGASPANAAVSGLVTGSVHGTISTPWLPLAATGLLAAAATAAACALSSRRG</sequence>
<reference evidence="2 3" key="2">
    <citation type="journal article" date="2015" name="Stand. Genomic Sci.">
        <title>Draft genome sequence of marine-derived Streptomyces sp. TP-A0598, a producer of anti-MRSA antibiotic lydicamycins.</title>
        <authorList>
            <person name="Komaki H."/>
            <person name="Ichikawa N."/>
            <person name="Hosoyama A."/>
            <person name="Fujita N."/>
            <person name="Igarashi Y."/>
        </authorList>
    </citation>
    <scope>NUCLEOTIDE SEQUENCE [LARGE SCALE GENOMIC DNA]</scope>
    <source>
        <strain evidence="2 3">NBRC 110027</strain>
    </source>
</reference>
<dbReference type="EMBL" id="BBNO01000008">
    <property type="protein sequence ID" value="GAO11460.1"/>
    <property type="molecule type" value="Genomic_DNA"/>
</dbReference>
<gene>
    <name evidence="2" type="ORF">TPA0598_08_03710</name>
</gene>
<organism evidence="2 3">
    <name type="scientific">Streptomyces lydicamycinicus</name>
    <dbReference type="NCBI Taxonomy" id="1546107"/>
    <lineage>
        <taxon>Bacteria</taxon>
        <taxon>Bacillati</taxon>
        <taxon>Actinomycetota</taxon>
        <taxon>Actinomycetes</taxon>
        <taxon>Kitasatosporales</taxon>
        <taxon>Streptomycetaceae</taxon>
        <taxon>Streptomyces</taxon>
    </lineage>
</organism>
<keyword evidence="3" id="KW-1185">Reference proteome</keyword>
<feature type="transmembrane region" description="Helical" evidence="1">
    <location>
        <begin position="197"/>
        <end position="217"/>
    </location>
</feature>
<comment type="caution">
    <text evidence="2">The sequence shown here is derived from an EMBL/GenBank/DDBJ whole genome shotgun (WGS) entry which is preliminary data.</text>
</comment>